<reference evidence="3" key="1">
    <citation type="submission" date="2018-09" db="EMBL/GenBank/DDBJ databases">
        <authorList>
            <person name="Livingstone P.G."/>
            <person name="Whitworth D.E."/>
        </authorList>
    </citation>
    <scope>NUCLEOTIDE SEQUENCE [LARGE SCALE GENOMIC DNA]</scope>
    <source>
        <strain evidence="3">CA040B</strain>
    </source>
</reference>
<feature type="chain" id="PRO_5017351470" description="Lipoprotein" evidence="1">
    <location>
        <begin position="17"/>
        <end position="91"/>
    </location>
</feature>
<evidence type="ECO:0000313" key="2">
    <source>
        <dbReference type="EMBL" id="RKH47573.1"/>
    </source>
</evidence>
<evidence type="ECO:0000256" key="1">
    <source>
        <dbReference type="SAM" id="SignalP"/>
    </source>
</evidence>
<gene>
    <name evidence="2" type="ORF">D7X12_02390</name>
</gene>
<dbReference type="Proteomes" id="UP000273405">
    <property type="component" value="Unassembled WGS sequence"/>
</dbReference>
<evidence type="ECO:0008006" key="4">
    <source>
        <dbReference type="Google" id="ProtNLM"/>
    </source>
</evidence>
<name>A0A3A8NU39_9BACT</name>
<dbReference type="PROSITE" id="PS51257">
    <property type="entry name" value="PROKAR_LIPOPROTEIN"/>
    <property type="match status" value="1"/>
</dbReference>
<feature type="signal peptide" evidence="1">
    <location>
        <begin position="1"/>
        <end position="16"/>
    </location>
</feature>
<comment type="caution">
    <text evidence="2">The sequence shown here is derived from an EMBL/GenBank/DDBJ whole genome shotgun (WGS) entry which is preliminary data.</text>
</comment>
<sequence>MRMAIIAGLMAAGLLAGCGGTSDGEMGVACANGTTCTGSAAECEATCGPSEAADEKSAAWIMCYCCDGTEILGVYPSSCVGYCSTRDGVCG</sequence>
<evidence type="ECO:0000313" key="3">
    <source>
        <dbReference type="Proteomes" id="UP000273405"/>
    </source>
</evidence>
<organism evidence="2 3">
    <name type="scientific">Corallococcus sicarius</name>
    <dbReference type="NCBI Taxonomy" id="2316726"/>
    <lineage>
        <taxon>Bacteria</taxon>
        <taxon>Pseudomonadati</taxon>
        <taxon>Myxococcota</taxon>
        <taxon>Myxococcia</taxon>
        <taxon>Myxococcales</taxon>
        <taxon>Cystobacterineae</taxon>
        <taxon>Myxococcaceae</taxon>
        <taxon>Corallococcus</taxon>
    </lineage>
</organism>
<protein>
    <recommendedName>
        <fullName evidence="4">Lipoprotein</fullName>
    </recommendedName>
</protein>
<dbReference type="AlphaFoldDB" id="A0A3A8NU39"/>
<dbReference type="EMBL" id="RAWG01000008">
    <property type="protein sequence ID" value="RKH47573.1"/>
    <property type="molecule type" value="Genomic_DNA"/>
</dbReference>
<dbReference type="OrthoDB" id="5515937at2"/>
<keyword evidence="1" id="KW-0732">Signal</keyword>
<keyword evidence="3" id="KW-1185">Reference proteome</keyword>
<accession>A0A3A8NU39</accession>
<proteinExistence type="predicted"/>
<dbReference type="RefSeq" id="WP_120623637.1">
    <property type="nucleotide sequence ID" value="NZ_RAWG01000008.1"/>
</dbReference>